<proteinExistence type="predicted"/>
<keyword evidence="2" id="KW-1185">Reference proteome</keyword>
<organism evidence="1 2">
    <name type="scientific">Carnegiea gigantea</name>
    <dbReference type="NCBI Taxonomy" id="171969"/>
    <lineage>
        <taxon>Eukaryota</taxon>
        <taxon>Viridiplantae</taxon>
        <taxon>Streptophyta</taxon>
        <taxon>Embryophyta</taxon>
        <taxon>Tracheophyta</taxon>
        <taxon>Spermatophyta</taxon>
        <taxon>Magnoliopsida</taxon>
        <taxon>eudicotyledons</taxon>
        <taxon>Gunneridae</taxon>
        <taxon>Pentapetalae</taxon>
        <taxon>Caryophyllales</taxon>
        <taxon>Cactineae</taxon>
        <taxon>Cactaceae</taxon>
        <taxon>Cactoideae</taxon>
        <taxon>Echinocereeae</taxon>
        <taxon>Carnegiea</taxon>
    </lineage>
</organism>
<evidence type="ECO:0000313" key="1">
    <source>
        <dbReference type="EMBL" id="KAJ8435715.1"/>
    </source>
</evidence>
<dbReference type="PROSITE" id="PS51257">
    <property type="entry name" value="PROKAR_LIPOPROTEIN"/>
    <property type="match status" value="1"/>
</dbReference>
<name>A0A9Q1K3D7_9CARY</name>
<dbReference type="Proteomes" id="UP001153076">
    <property type="component" value="Unassembled WGS sequence"/>
</dbReference>
<comment type="caution">
    <text evidence="1">The sequence shown here is derived from an EMBL/GenBank/DDBJ whole genome shotgun (WGS) entry which is preliminary data.</text>
</comment>
<evidence type="ECO:0000313" key="2">
    <source>
        <dbReference type="Proteomes" id="UP001153076"/>
    </source>
</evidence>
<protein>
    <submittedName>
        <fullName evidence="1">Uncharacterized protein</fullName>
    </submittedName>
</protein>
<accession>A0A9Q1K3D7</accession>
<dbReference type="AlphaFoldDB" id="A0A9Q1K3D7"/>
<dbReference type="EMBL" id="JAKOGI010000392">
    <property type="protein sequence ID" value="KAJ8435715.1"/>
    <property type="molecule type" value="Genomic_DNA"/>
</dbReference>
<gene>
    <name evidence="1" type="ORF">Cgig2_002672</name>
</gene>
<sequence length="171" mass="19095">MKGGNKVLKRTFLPAALPLLLPTAFGISCHLLGSGVPSVKDRQPRPHLLCIRQEESQNQRRKLTNVGTTSTLGKVLKEQKTCHSKKEIARRKLQLWEPIQRFSVTRLALHPLGAFHGLYCVSYKLRDGPGLIVLQYVELEVTGLPSFFSRGLPKGVHHSFALIPVRNISLT</sequence>
<reference evidence="1" key="1">
    <citation type="submission" date="2022-04" db="EMBL/GenBank/DDBJ databases">
        <title>Carnegiea gigantea Genome sequencing and assembly v2.</title>
        <authorList>
            <person name="Copetti D."/>
            <person name="Sanderson M.J."/>
            <person name="Burquez A."/>
            <person name="Wojciechowski M.F."/>
        </authorList>
    </citation>
    <scope>NUCLEOTIDE SEQUENCE</scope>
    <source>
        <strain evidence="1">SGP5-SGP5p</strain>
        <tissue evidence="1">Aerial part</tissue>
    </source>
</reference>